<dbReference type="PRINTS" id="PR00344">
    <property type="entry name" value="BCTRLSENSOR"/>
</dbReference>
<feature type="domain" description="PAS" evidence="13">
    <location>
        <begin position="363"/>
        <end position="408"/>
    </location>
</feature>
<evidence type="ECO:0000256" key="11">
    <source>
        <dbReference type="SAM" id="Phobius"/>
    </source>
</evidence>
<dbReference type="Pfam" id="PF00512">
    <property type="entry name" value="HisKA"/>
    <property type="match status" value="1"/>
</dbReference>
<dbReference type="Proteomes" id="UP000587991">
    <property type="component" value="Unassembled WGS sequence"/>
</dbReference>
<dbReference type="Gene3D" id="3.30.450.20">
    <property type="entry name" value="PAS domain"/>
    <property type="match status" value="2"/>
</dbReference>
<dbReference type="CDD" id="cd00130">
    <property type="entry name" value="PAS"/>
    <property type="match status" value="1"/>
</dbReference>
<keyword evidence="6 11" id="KW-0812">Transmembrane</keyword>
<dbReference type="PROSITE" id="PS50113">
    <property type="entry name" value="PAC"/>
    <property type="match status" value="1"/>
</dbReference>
<sequence>MTPSPSSFAEPMAEERPARWWHQSWLVWLTLILGLGVTAQLAWRASQERAEQAELAFQALTNDSTLRLENRLQAYIAILRAGSGLFASRGEVSRQEWNLFASPQNLRRHFPGIQGLGFAEYIPAARLAEHETRIQQDGFPGYRVRPPGLRDEYTAITMLEPFDLRNQWAFGFDMFSETTRRLAMSRARDTGEPAMSGKVTLVQETRKDVQAGFLIYVPVYRQGLPLRNLVERRAALQGYVYSPFRMGDLMQGVLGNQSAQVYLEVHDGDDVGPSSLMYQSSAPPLDKVRVLQHTLNIAGHHWTLRICSQPAFEARYPLHGVWVVLGAGLMLSVTLAALVASLLGRRQRALLLADRMSASFRKQSSYIEAVLAAAGDGILTVGEDGAILTANRAAELMLGLMPGGAKGKAVGGLLPDLAGDTIRRIAHGDEAVRRAVSQSSRHAEAHGEHGLRFPVSLAVSVLEHAETRQVIVVVHDQSALQASQLALVHSEARLQLALEAAADGLWDCDLLTGTSYFSPRWRDIAGVCEGAVAGGLDGWKHGAVMEDRPLLDRALAECLASHENSFMVEYRIERSDGELLWVMTHGLVQQDEAGQPTRLTGILSDITTRKQAEQLKAEFVATVSHELRTPLTSIRGSLGLLSAGAMGELQPQVQQMIEMAARNTERLLLLINDLLDMDKLENGQLQCVCQPQPLLPLLQQSLTANAGYAAQYRVNYHLRGDVPDVWVNVDGIRYCQVLANLLSNAAKFSRADDEVVIRVQVEGDWVRVSVIDHGPGIPMHFQSRIFGRFSQADASDSRRKGGTGLGLNISKALMGLMKGDLGFHSVPGKGATFFTLLPVCAASSDTVTEAR</sequence>
<dbReference type="GO" id="GO:0006355">
    <property type="term" value="P:regulation of DNA-templated transcription"/>
    <property type="evidence" value="ECO:0007669"/>
    <property type="project" value="InterPro"/>
</dbReference>
<evidence type="ECO:0000256" key="4">
    <source>
        <dbReference type="ARBA" id="ARBA00022553"/>
    </source>
</evidence>
<comment type="caution">
    <text evidence="16">The sequence shown here is derived from an EMBL/GenBank/DDBJ whole genome shotgun (WGS) entry which is preliminary data.</text>
</comment>
<comment type="subcellular location">
    <subcellularLocation>
        <location evidence="2">Membrane</location>
    </subcellularLocation>
</comment>
<dbReference type="SUPFAM" id="SSF47384">
    <property type="entry name" value="Homodimeric domain of signal transducing histidine kinase"/>
    <property type="match status" value="1"/>
</dbReference>
<protein>
    <recommendedName>
        <fullName evidence="3">histidine kinase</fullName>
        <ecNumber evidence="3">2.7.13.3</ecNumber>
    </recommendedName>
</protein>
<evidence type="ECO:0000256" key="6">
    <source>
        <dbReference type="ARBA" id="ARBA00022692"/>
    </source>
</evidence>
<dbReference type="InterPro" id="IPR004358">
    <property type="entry name" value="Sig_transdc_His_kin-like_C"/>
</dbReference>
<evidence type="ECO:0000256" key="7">
    <source>
        <dbReference type="ARBA" id="ARBA00022777"/>
    </source>
</evidence>
<dbReference type="AlphaFoldDB" id="A0A847SDN1"/>
<dbReference type="CDD" id="cd16922">
    <property type="entry name" value="HATPase_EvgS-ArcB-TorS-like"/>
    <property type="match status" value="1"/>
</dbReference>
<evidence type="ECO:0000256" key="9">
    <source>
        <dbReference type="ARBA" id="ARBA00023012"/>
    </source>
</evidence>
<dbReference type="InterPro" id="IPR003661">
    <property type="entry name" value="HisK_dim/P_dom"/>
</dbReference>
<feature type="transmembrane region" description="Helical" evidence="11">
    <location>
        <begin position="321"/>
        <end position="343"/>
    </location>
</feature>
<keyword evidence="17" id="KW-1185">Reference proteome</keyword>
<dbReference type="EMBL" id="JABAIM010000005">
    <property type="protein sequence ID" value="NLR76947.1"/>
    <property type="molecule type" value="Genomic_DNA"/>
</dbReference>
<dbReference type="SMART" id="SM01079">
    <property type="entry name" value="CHASE"/>
    <property type="match status" value="1"/>
</dbReference>
<keyword evidence="7" id="KW-0418">Kinase</keyword>
<dbReference type="SMART" id="SM00388">
    <property type="entry name" value="HisKA"/>
    <property type="match status" value="1"/>
</dbReference>
<dbReference type="InterPro" id="IPR000014">
    <property type="entry name" value="PAS"/>
</dbReference>
<dbReference type="SMART" id="SM00086">
    <property type="entry name" value="PAC"/>
    <property type="match status" value="1"/>
</dbReference>
<feature type="transmembrane region" description="Helical" evidence="11">
    <location>
        <begin position="20"/>
        <end position="43"/>
    </location>
</feature>
<evidence type="ECO:0000256" key="10">
    <source>
        <dbReference type="ARBA" id="ARBA00023136"/>
    </source>
</evidence>
<dbReference type="InterPro" id="IPR000700">
    <property type="entry name" value="PAS-assoc_C"/>
</dbReference>
<dbReference type="EC" id="2.7.13.3" evidence="3"/>
<dbReference type="Gene3D" id="1.10.287.130">
    <property type="match status" value="1"/>
</dbReference>
<dbReference type="GO" id="GO:0009927">
    <property type="term" value="F:histidine phosphotransfer kinase activity"/>
    <property type="evidence" value="ECO:0007669"/>
    <property type="project" value="TreeGrafter"/>
</dbReference>
<evidence type="ECO:0000259" key="13">
    <source>
        <dbReference type="PROSITE" id="PS50112"/>
    </source>
</evidence>
<dbReference type="FunFam" id="1.10.287.130:FF:000001">
    <property type="entry name" value="Two-component sensor histidine kinase"/>
    <property type="match status" value="1"/>
</dbReference>
<dbReference type="GO" id="GO:0000155">
    <property type="term" value="F:phosphorelay sensor kinase activity"/>
    <property type="evidence" value="ECO:0007669"/>
    <property type="project" value="InterPro"/>
</dbReference>
<dbReference type="Gene3D" id="3.30.565.10">
    <property type="entry name" value="Histidine kinase-like ATPase, C-terminal domain"/>
    <property type="match status" value="1"/>
</dbReference>
<dbReference type="Pfam" id="PF08447">
    <property type="entry name" value="PAS_3"/>
    <property type="match status" value="1"/>
</dbReference>
<evidence type="ECO:0000256" key="3">
    <source>
        <dbReference type="ARBA" id="ARBA00012438"/>
    </source>
</evidence>
<dbReference type="InterPro" id="IPR042240">
    <property type="entry name" value="CHASE_sf"/>
</dbReference>
<dbReference type="PROSITE" id="PS50112">
    <property type="entry name" value="PAS"/>
    <property type="match status" value="1"/>
</dbReference>
<dbReference type="InterPro" id="IPR036097">
    <property type="entry name" value="HisK_dim/P_sf"/>
</dbReference>
<name>A0A847SDN1_9NEIS</name>
<dbReference type="Pfam" id="PF00989">
    <property type="entry name" value="PAS"/>
    <property type="match status" value="1"/>
</dbReference>
<dbReference type="PROSITE" id="PS50109">
    <property type="entry name" value="HIS_KIN"/>
    <property type="match status" value="1"/>
</dbReference>
<dbReference type="SMART" id="SM00091">
    <property type="entry name" value="PAS"/>
    <property type="match status" value="2"/>
</dbReference>
<accession>A0A847SDN1</accession>
<dbReference type="RefSeq" id="WP_168878613.1">
    <property type="nucleotide sequence ID" value="NZ_JABAIM010000005.1"/>
</dbReference>
<dbReference type="InterPro" id="IPR001610">
    <property type="entry name" value="PAC"/>
</dbReference>
<feature type="domain" description="PAC" evidence="14">
    <location>
        <begin position="566"/>
        <end position="618"/>
    </location>
</feature>
<evidence type="ECO:0000259" key="15">
    <source>
        <dbReference type="PROSITE" id="PS50839"/>
    </source>
</evidence>
<dbReference type="Pfam" id="PF03924">
    <property type="entry name" value="CHASE"/>
    <property type="match status" value="1"/>
</dbReference>
<proteinExistence type="predicted"/>
<evidence type="ECO:0000313" key="17">
    <source>
        <dbReference type="Proteomes" id="UP000587991"/>
    </source>
</evidence>
<dbReference type="PROSITE" id="PS50839">
    <property type="entry name" value="CHASE"/>
    <property type="match status" value="1"/>
</dbReference>
<dbReference type="Gene3D" id="3.30.450.350">
    <property type="entry name" value="CHASE domain"/>
    <property type="match status" value="1"/>
</dbReference>
<dbReference type="SMART" id="SM00387">
    <property type="entry name" value="HATPase_c"/>
    <property type="match status" value="1"/>
</dbReference>
<gene>
    <name evidence="16" type="ORF">HF682_17395</name>
</gene>
<evidence type="ECO:0000256" key="5">
    <source>
        <dbReference type="ARBA" id="ARBA00022679"/>
    </source>
</evidence>
<dbReference type="GO" id="GO:0005886">
    <property type="term" value="C:plasma membrane"/>
    <property type="evidence" value="ECO:0007669"/>
    <property type="project" value="TreeGrafter"/>
</dbReference>
<feature type="domain" description="CHASE" evidence="15">
    <location>
        <begin position="88"/>
        <end position="305"/>
    </location>
</feature>
<dbReference type="InterPro" id="IPR006189">
    <property type="entry name" value="CHASE_dom"/>
</dbReference>
<keyword evidence="5" id="KW-0808">Transferase</keyword>
<keyword evidence="4" id="KW-0597">Phosphoprotein</keyword>
<dbReference type="InterPro" id="IPR003594">
    <property type="entry name" value="HATPase_dom"/>
</dbReference>
<evidence type="ECO:0000256" key="1">
    <source>
        <dbReference type="ARBA" id="ARBA00000085"/>
    </source>
</evidence>
<comment type="catalytic activity">
    <reaction evidence="1">
        <text>ATP + protein L-histidine = ADP + protein N-phospho-L-histidine.</text>
        <dbReference type="EC" id="2.7.13.3"/>
    </reaction>
</comment>
<dbReference type="PANTHER" id="PTHR43047">
    <property type="entry name" value="TWO-COMPONENT HISTIDINE PROTEIN KINASE"/>
    <property type="match status" value="1"/>
</dbReference>
<dbReference type="InterPro" id="IPR035965">
    <property type="entry name" value="PAS-like_dom_sf"/>
</dbReference>
<keyword evidence="10 11" id="KW-0472">Membrane</keyword>
<dbReference type="SUPFAM" id="SSF55785">
    <property type="entry name" value="PYP-like sensor domain (PAS domain)"/>
    <property type="match status" value="2"/>
</dbReference>
<dbReference type="InterPro" id="IPR005467">
    <property type="entry name" value="His_kinase_dom"/>
</dbReference>
<evidence type="ECO:0000256" key="8">
    <source>
        <dbReference type="ARBA" id="ARBA00022989"/>
    </source>
</evidence>
<feature type="domain" description="Histidine kinase" evidence="12">
    <location>
        <begin position="622"/>
        <end position="841"/>
    </location>
</feature>
<reference evidence="16 17" key="1">
    <citation type="submission" date="2020-04" db="EMBL/GenBank/DDBJ databases">
        <title>Draft genome of Leeia sp. IMCC25680.</title>
        <authorList>
            <person name="Song J."/>
            <person name="Cho J.-C."/>
        </authorList>
    </citation>
    <scope>NUCLEOTIDE SEQUENCE [LARGE SCALE GENOMIC DNA]</scope>
    <source>
        <strain evidence="16 17">IMCC25680</strain>
    </source>
</reference>
<keyword evidence="9" id="KW-0902">Two-component regulatory system</keyword>
<evidence type="ECO:0000259" key="14">
    <source>
        <dbReference type="PROSITE" id="PS50113"/>
    </source>
</evidence>
<dbReference type="PANTHER" id="PTHR43047:SF72">
    <property type="entry name" value="OSMOSENSING HISTIDINE PROTEIN KINASE SLN1"/>
    <property type="match status" value="1"/>
</dbReference>
<dbReference type="InterPro" id="IPR013767">
    <property type="entry name" value="PAS_fold"/>
</dbReference>
<evidence type="ECO:0000256" key="2">
    <source>
        <dbReference type="ARBA" id="ARBA00004370"/>
    </source>
</evidence>
<evidence type="ECO:0000259" key="12">
    <source>
        <dbReference type="PROSITE" id="PS50109"/>
    </source>
</evidence>
<dbReference type="Pfam" id="PF02518">
    <property type="entry name" value="HATPase_c"/>
    <property type="match status" value="1"/>
</dbReference>
<dbReference type="SUPFAM" id="SSF55874">
    <property type="entry name" value="ATPase domain of HSP90 chaperone/DNA topoisomerase II/histidine kinase"/>
    <property type="match status" value="1"/>
</dbReference>
<dbReference type="NCBIfam" id="TIGR00229">
    <property type="entry name" value="sensory_box"/>
    <property type="match status" value="2"/>
</dbReference>
<keyword evidence="8 11" id="KW-1133">Transmembrane helix</keyword>
<organism evidence="16 17">
    <name type="scientific">Leeia aquatica</name>
    <dbReference type="NCBI Taxonomy" id="2725557"/>
    <lineage>
        <taxon>Bacteria</taxon>
        <taxon>Pseudomonadati</taxon>
        <taxon>Pseudomonadota</taxon>
        <taxon>Betaproteobacteria</taxon>
        <taxon>Neisseriales</taxon>
        <taxon>Leeiaceae</taxon>
        <taxon>Leeia</taxon>
    </lineage>
</organism>
<evidence type="ECO:0000313" key="16">
    <source>
        <dbReference type="EMBL" id="NLR76947.1"/>
    </source>
</evidence>
<dbReference type="CDD" id="cd00082">
    <property type="entry name" value="HisKA"/>
    <property type="match status" value="1"/>
</dbReference>
<dbReference type="InterPro" id="IPR036890">
    <property type="entry name" value="HATPase_C_sf"/>
</dbReference>
<dbReference type="InterPro" id="IPR013655">
    <property type="entry name" value="PAS_fold_3"/>
</dbReference>